<dbReference type="SUPFAM" id="SSF48056">
    <property type="entry name" value="Di-copper centre-containing domain"/>
    <property type="match status" value="1"/>
</dbReference>
<keyword evidence="4 8" id="KW-0503">Monooxygenase</keyword>
<dbReference type="Proteomes" id="UP000184330">
    <property type="component" value="Unassembled WGS sequence"/>
</dbReference>
<dbReference type="GO" id="GO:0046872">
    <property type="term" value="F:metal ion binding"/>
    <property type="evidence" value="ECO:0007669"/>
    <property type="project" value="UniProtKB-KW"/>
</dbReference>
<evidence type="ECO:0000313" key="9">
    <source>
        <dbReference type="Proteomes" id="UP000184330"/>
    </source>
</evidence>
<dbReference type="Pfam" id="PF18132">
    <property type="entry name" value="Tyrosinase_C"/>
    <property type="match status" value="1"/>
</dbReference>
<dbReference type="STRING" id="576137.A0A1L7XV02"/>
<reference evidence="8 9" key="1">
    <citation type="submission" date="2016-03" db="EMBL/GenBank/DDBJ databases">
        <authorList>
            <person name="Ploux O."/>
        </authorList>
    </citation>
    <scope>NUCLEOTIDE SEQUENCE [LARGE SCALE GENOMIC DNA]</scope>
    <source>
        <strain evidence="8 9">UAMH 11012</strain>
    </source>
</reference>
<dbReference type="InterPro" id="IPR008922">
    <property type="entry name" value="Di-copper_centre_dom_sf"/>
</dbReference>
<keyword evidence="2" id="KW-0479">Metal-binding</keyword>
<dbReference type="Gene3D" id="2.60.310.20">
    <property type="match status" value="1"/>
</dbReference>
<feature type="domain" description="Tyrosinase copper-binding" evidence="7">
    <location>
        <begin position="374"/>
        <end position="385"/>
    </location>
</feature>
<feature type="domain" description="Tyrosinase copper-binding" evidence="6">
    <location>
        <begin position="136"/>
        <end position="153"/>
    </location>
</feature>
<evidence type="ECO:0000256" key="1">
    <source>
        <dbReference type="ARBA" id="ARBA00001973"/>
    </source>
</evidence>
<feature type="signal peptide" evidence="5">
    <location>
        <begin position="1"/>
        <end position="23"/>
    </location>
</feature>
<evidence type="ECO:0000256" key="4">
    <source>
        <dbReference type="ARBA" id="ARBA00023033"/>
    </source>
</evidence>
<keyword evidence="9" id="KW-1185">Reference proteome</keyword>
<proteinExistence type="predicted"/>
<dbReference type="EMBL" id="FJOG01000061">
    <property type="protein sequence ID" value="CZR68874.1"/>
    <property type="molecule type" value="Genomic_DNA"/>
</dbReference>
<protein>
    <submittedName>
        <fullName evidence="8">Related to tyrosinase (Monophenol monooxygenase)</fullName>
    </submittedName>
</protein>
<evidence type="ECO:0000259" key="6">
    <source>
        <dbReference type="PROSITE" id="PS00497"/>
    </source>
</evidence>
<name>A0A1L7XV02_9HELO</name>
<evidence type="ECO:0000256" key="2">
    <source>
        <dbReference type="ARBA" id="ARBA00022723"/>
    </source>
</evidence>
<dbReference type="GO" id="GO:0004497">
    <property type="term" value="F:monooxygenase activity"/>
    <property type="evidence" value="ECO:0007669"/>
    <property type="project" value="UniProtKB-KW"/>
</dbReference>
<gene>
    <name evidence="8" type="ORF">PAC_18775</name>
</gene>
<evidence type="ECO:0000256" key="3">
    <source>
        <dbReference type="ARBA" id="ARBA00023002"/>
    </source>
</evidence>
<dbReference type="PRINTS" id="PR00092">
    <property type="entry name" value="TYROSINASE"/>
</dbReference>
<comment type="cofactor">
    <cofactor evidence="1">
        <name>Cu(2+)</name>
        <dbReference type="ChEBI" id="CHEBI:29036"/>
    </cofactor>
</comment>
<evidence type="ECO:0000259" key="7">
    <source>
        <dbReference type="PROSITE" id="PS00498"/>
    </source>
</evidence>
<keyword evidence="5" id="KW-0732">Signal</keyword>
<accession>A0A1L7XV02</accession>
<dbReference type="PROSITE" id="PS00497">
    <property type="entry name" value="TYROSINASE_1"/>
    <property type="match status" value="1"/>
</dbReference>
<feature type="chain" id="PRO_5012815141" evidence="5">
    <location>
        <begin position="24"/>
        <end position="657"/>
    </location>
</feature>
<dbReference type="InterPro" id="IPR041640">
    <property type="entry name" value="Tyrosinase_C"/>
</dbReference>
<dbReference type="PANTHER" id="PTHR11474:SF32">
    <property type="entry name" value="TYROSINASE"/>
    <property type="match status" value="1"/>
</dbReference>
<dbReference type="PROSITE" id="PS00498">
    <property type="entry name" value="TYROSINASE_2"/>
    <property type="match status" value="1"/>
</dbReference>
<sequence length="657" mass="72751">MRRSFRVLYILTTICHSFQATSASPAGSEQRYPSYDYDIDRSAILKRQTSNFYAITGVHTGSGPNGSIPLQLEIRDLQKDPTTWTLYILGLDMLQYTPQTEMLSWYQIAGIHGRPFVAFDNVPPKPGNELNGYCSHVSILFPTWHRPYLALYEQVLYGMIQQIAQQYPAGPIRDRYVAAAANFRAPFWDWAAIPPDGQSVLPASVGGSPAVVVNGPAGTQTIANPLWSYRFQPLDPSQLPDPPASLTLSHRSRFLTIPSSTNFPRLSDIPPHGMHRLSPRTIWSLSSWTTMPHRFVAASTPSSQTIMTFHASHPLHCSSKRDANVLQYTTFSNEAWIKDNDPSSYDSIESIHDQIHGLTGSGGHMTYIDYSAFDPTFMLHHAMIDRIFAMWQILNPNSFVVPEPATYNTYTESVGQTQDINSPLRPFHQTVTGDFWTSASARSTESFGYVYPETVLGSSINVTNQVIVAINTLYGPTATSLANLKARNLATRQSQDSATMHTEWIANIRVQKYALKAPFFVHIFVGPFNPDPFSWSFEPNLAGTQAIFVKAASSMPATCNCDLDQVVAATIPLTDSLAENIASGNLKSMDASDVAAFLAQNLKYRVSLFNDTGVRNEDVPSLKVSVVSMDVETPESDSKLPVWKEVKGHMDVSMGAD</sequence>
<dbReference type="InterPro" id="IPR050316">
    <property type="entry name" value="Tyrosinase/Hemocyanin"/>
</dbReference>
<dbReference type="AlphaFoldDB" id="A0A1L7XV02"/>
<dbReference type="Gene3D" id="1.10.1280.10">
    <property type="entry name" value="Di-copper center containing domain from catechol oxidase"/>
    <property type="match status" value="1"/>
</dbReference>
<dbReference type="PANTHER" id="PTHR11474">
    <property type="entry name" value="TYROSINASE FAMILY MEMBER"/>
    <property type="match status" value="1"/>
</dbReference>
<dbReference type="OrthoDB" id="6132182at2759"/>
<dbReference type="InterPro" id="IPR002227">
    <property type="entry name" value="Tyrosinase_Cu-bd"/>
</dbReference>
<organism evidence="8 9">
    <name type="scientific">Phialocephala subalpina</name>
    <dbReference type="NCBI Taxonomy" id="576137"/>
    <lineage>
        <taxon>Eukaryota</taxon>
        <taxon>Fungi</taxon>
        <taxon>Dikarya</taxon>
        <taxon>Ascomycota</taxon>
        <taxon>Pezizomycotina</taxon>
        <taxon>Leotiomycetes</taxon>
        <taxon>Helotiales</taxon>
        <taxon>Mollisiaceae</taxon>
        <taxon>Phialocephala</taxon>
        <taxon>Phialocephala fortinii species complex</taxon>
    </lineage>
</organism>
<evidence type="ECO:0000313" key="8">
    <source>
        <dbReference type="EMBL" id="CZR68874.1"/>
    </source>
</evidence>
<dbReference type="Pfam" id="PF00264">
    <property type="entry name" value="Tyrosinase"/>
    <property type="match status" value="1"/>
</dbReference>
<evidence type="ECO:0000256" key="5">
    <source>
        <dbReference type="SAM" id="SignalP"/>
    </source>
</evidence>
<keyword evidence="3" id="KW-0560">Oxidoreductase</keyword>